<dbReference type="PANTHER" id="PTHR10569">
    <property type="entry name" value="GLYCOGEN DEBRANCHING ENZYME"/>
    <property type="match status" value="1"/>
</dbReference>
<dbReference type="Proteomes" id="UP000266177">
    <property type="component" value="Unassembled WGS sequence"/>
</dbReference>
<evidence type="ECO:0000259" key="1">
    <source>
        <dbReference type="Pfam" id="PF06202"/>
    </source>
</evidence>
<dbReference type="GO" id="GO:0005980">
    <property type="term" value="P:glycogen catabolic process"/>
    <property type="evidence" value="ECO:0007669"/>
    <property type="project" value="InterPro"/>
</dbReference>
<evidence type="ECO:0000313" key="3">
    <source>
        <dbReference type="Proteomes" id="UP000266177"/>
    </source>
</evidence>
<dbReference type="GO" id="GO:0004135">
    <property type="term" value="F:amylo-alpha-1,6-glucosidase activity"/>
    <property type="evidence" value="ECO:0007669"/>
    <property type="project" value="InterPro"/>
</dbReference>
<dbReference type="OrthoDB" id="9759959at2"/>
<gene>
    <name evidence="2" type="ORF">DQX05_07470</name>
</gene>
<dbReference type="InterPro" id="IPR032790">
    <property type="entry name" value="GDE_C"/>
</dbReference>
<dbReference type="AlphaFoldDB" id="A0A3A3GL28"/>
<comment type="caution">
    <text evidence="2">The sequence shown here is derived from an EMBL/GenBank/DDBJ whole genome shotgun (WGS) entry which is preliminary data.</text>
</comment>
<dbReference type="Pfam" id="PF06202">
    <property type="entry name" value="GDE_C"/>
    <property type="match status" value="1"/>
</dbReference>
<dbReference type="GO" id="GO:0004134">
    <property type="term" value="F:4-alpha-glucanotransferase activity"/>
    <property type="evidence" value="ECO:0007669"/>
    <property type="project" value="InterPro"/>
</dbReference>
<feature type="domain" description="Glycogen debranching enzyme C-terminal" evidence="1">
    <location>
        <begin position="246"/>
        <end position="602"/>
    </location>
</feature>
<dbReference type="InterPro" id="IPR010401">
    <property type="entry name" value="AGL/Gdb1"/>
</dbReference>
<sequence>MAFRRLAMTNAGITSMLDDMKIFVSKEANRAISFTNKESAFYFTQSHHTDHPEHAYFEGWNIAKRRILQGYNLYEGGRRLDNQHSQVYVYPYKMVREHGSLTEELWMLDYRNVLEISLAGAQQPTIGLELRGENVKLIGQEGHILIFSAVTDGWVIAVGSRRLQPLTLEGHMISADAKEEGFCIAAGRTAEEAVALLQDTRGQVDRLKMERVKRMERLLRENTYLETADDTLELALRWVSITMDQLVTRQQGDGIYAGLPWFNEYWGRDQFISLPGAVLVSGQFDTAQNILLSFAEFQNTDQDSQFYGRMPNILAPENIDYHTTDGTPRFVIQLQDYVKYSGDMELIKELYPAVIRSIQGSIDHWMDEKGYLMHADNETWMDARDSQLRSYSPRDTRANDIQALWYNQLLAGVYFAEYMKDDDHAEQWKQIADQLKKNFEKDYRDAEHPYLADRLDKEGNPEFSLRPNQLFAFDMFDDQEFACQAIRTAWEELVYPWGVASLDRRHPSFHPFHLTPHYHKDAAYHNGAVWLWLNGIAMQRMIEAGEEETAYRLFKNMNGMALTKGVVGGLCENMDAYPHEGESWAKLTGAYLQAWSNAEHLRVWYQYFLGVRPDLIQHTLVLAPRLPEEIADLNYAINVGKGRIAAEYRNEGARVYRYQFQDLYLRARIDISPFEPLELEVRPNSELRITQADGTLTVTLLDHYHDIIQAMEATVSPVRAEQRARHHRILKDVRFAEPMDVQNHPVMR</sequence>
<proteinExistence type="predicted"/>
<accession>A0A3A3GL28</accession>
<evidence type="ECO:0000313" key="2">
    <source>
        <dbReference type="EMBL" id="RJG25278.1"/>
    </source>
</evidence>
<dbReference type="PANTHER" id="PTHR10569:SF2">
    <property type="entry name" value="GLYCOGEN DEBRANCHING ENZYME"/>
    <property type="match status" value="1"/>
</dbReference>
<protein>
    <recommendedName>
        <fullName evidence="1">Glycogen debranching enzyme C-terminal domain-containing protein</fullName>
    </recommendedName>
</protein>
<dbReference type="SUPFAM" id="SSF48208">
    <property type="entry name" value="Six-hairpin glycosidases"/>
    <property type="match status" value="1"/>
</dbReference>
<dbReference type="EMBL" id="QYZD01000004">
    <property type="protein sequence ID" value="RJG25278.1"/>
    <property type="molecule type" value="Genomic_DNA"/>
</dbReference>
<dbReference type="Gene3D" id="1.50.10.10">
    <property type="match status" value="1"/>
</dbReference>
<name>A0A3A3GL28_PANTH</name>
<dbReference type="InterPro" id="IPR012341">
    <property type="entry name" value="6hp_glycosidase-like_sf"/>
</dbReference>
<organism evidence="2 3">
    <name type="scientific">Paenibacillus thiaminolyticus</name>
    <name type="common">Bacillus thiaminolyticus</name>
    <dbReference type="NCBI Taxonomy" id="49283"/>
    <lineage>
        <taxon>Bacteria</taxon>
        <taxon>Bacillati</taxon>
        <taxon>Bacillota</taxon>
        <taxon>Bacilli</taxon>
        <taxon>Bacillales</taxon>
        <taxon>Paenibacillaceae</taxon>
        <taxon>Paenibacillus</taxon>
    </lineage>
</organism>
<dbReference type="InterPro" id="IPR008928">
    <property type="entry name" value="6-hairpin_glycosidase_sf"/>
</dbReference>
<reference evidence="2 3" key="1">
    <citation type="submission" date="2018-09" db="EMBL/GenBank/DDBJ databases">
        <title>Paenibacillus SK2017-BO5.</title>
        <authorList>
            <person name="Piskunova J.V."/>
            <person name="Dubiley S.A."/>
            <person name="Severinov K.V."/>
        </authorList>
    </citation>
    <scope>NUCLEOTIDE SEQUENCE [LARGE SCALE GENOMIC DNA]</scope>
    <source>
        <strain evidence="2 3">BO5</strain>
    </source>
</reference>